<dbReference type="GO" id="GO:0032259">
    <property type="term" value="P:methylation"/>
    <property type="evidence" value="ECO:0007669"/>
    <property type="project" value="UniProtKB-KW"/>
</dbReference>
<evidence type="ECO:0000256" key="1">
    <source>
        <dbReference type="ARBA" id="ARBA00004173"/>
    </source>
</evidence>
<evidence type="ECO:0000256" key="3">
    <source>
        <dbReference type="ARBA" id="ARBA00022946"/>
    </source>
</evidence>
<dbReference type="InterPro" id="IPR015324">
    <property type="entry name" value="Ribosomal_Rsm22-like"/>
</dbReference>
<dbReference type="GO" id="GO:0008168">
    <property type="term" value="F:methyltransferase activity"/>
    <property type="evidence" value="ECO:0007669"/>
    <property type="project" value="UniProtKB-KW"/>
</dbReference>
<keyword evidence="8" id="KW-0489">Methyltransferase</keyword>
<dbReference type="OrthoDB" id="421327at2759"/>
<organism evidence="8 9">
    <name type="scientific">Olea europaea subsp. europaea</name>
    <dbReference type="NCBI Taxonomy" id="158383"/>
    <lineage>
        <taxon>Eukaryota</taxon>
        <taxon>Viridiplantae</taxon>
        <taxon>Streptophyta</taxon>
        <taxon>Embryophyta</taxon>
        <taxon>Tracheophyta</taxon>
        <taxon>Spermatophyta</taxon>
        <taxon>Magnoliopsida</taxon>
        <taxon>eudicotyledons</taxon>
        <taxon>Gunneridae</taxon>
        <taxon>Pentapetalae</taxon>
        <taxon>asterids</taxon>
        <taxon>lamiids</taxon>
        <taxon>Lamiales</taxon>
        <taxon>Oleaceae</taxon>
        <taxon>Oleeae</taxon>
        <taxon>Olea</taxon>
    </lineage>
</organism>
<reference evidence="8 9" key="1">
    <citation type="submission" date="2019-12" db="EMBL/GenBank/DDBJ databases">
        <authorList>
            <person name="Alioto T."/>
            <person name="Alioto T."/>
            <person name="Gomez Garrido J."/>
        </authorList>
    </citation>
    <scope>NUCLEOTIDE SEQUENCE [LARGE SCALE GENOMIC DNA]</scope>
</reference>
<protein>
    <submittedName>
        <fullName evidence="8">Methyltransferase 17, mitochondrial</fullName>
    </submittedName>
</protein>
<evidence type="ECO:0000256" key="5">
    <source>
        <dbReference type="ARBA" id="ARBA00023014"/>
    </source>
</evidence>
<gene>
    <name evidence="8" type="ORF">OLEA9_A016028</name>
</gene>
<dbReference type="EMBL" id="CACTIH010009092">
    <property type="protein sequence ID" value="CAA3023574.1"/>
    <property type="molecule type" value="Genomic_DNA"/>
</dbReference>
<keyword evidence="4" id="KW-0408">Iron</keyword>
<keyword evidence="3" id="KW-0809">Transit peptide</keyword>
<name>A0A8S0UZC9_OLEEU</name>
<evidence type="ECO:0000256" key="7">
    <source>
        <dbReference type="ARBA" id="ARBA00045681"/>
    </source>
</evidence>
<sequence>MTRKTGAFVVAPCPHDGARPLQNTDKYCHFVQRLRGHHHSEHTRFSVSLCLPPWE</sequence>
<dbReference type="Pfam" id="PF09243">
    <property type="entry name" value="Rsm22"/>
    <property type="match status" value="1"/>
</dbReference>
<keyword evidence="5" id="KW-0411">Iron-sulfur</keyword>
<evidence type="ECO:0000256" key="6">
    <source>
        <dbReference type="ARBA" id="ARBA00023128"/>
    </source>
</evidence>
<keyword evidence="6" id="KW-0496">Mitochondrion</keyword>
<proteinExistence type="predicted"/>
<keyword evidence="9" id="KW-1185">Reference proteome</keyword>
<evidence type="ECO:0000256" key="4">
    <source>
        <dbReference type="ARBA" id="ARBA00023004"/>
    </source>
</evidence>
<dbReference type="Gramene" id="OE9A016028T1">
    <property type="protein sequence ID" value="OE9A016028C1"/>
    <property type="gene ID" value="OE9A016028"/>
</dbReference>
<evidence type="ECO:0000313" key="8">
    <source>
        <dbReference type="EMBL" id="CAA3023574.1"/>
    </source>
</evidence>
<comment type="function">
    <text evidence="7">Mitochondrial ribosome (mitoribosome) assembly factor. Binds at the interface of the head and body domains of the mitochondrial small ribosomal subunit (mt-SSU), occluding the mRNA channel and preventing compaction of the head domain towards the body. Probable inactive methyltransferase: retains the characteristic folding and ability to bind S-adenosyl-L-methionine, but it probably lost its methyltransferase activity.</text>
</comment>
<comment type="caution">
    <text evidence="8">The sequence shown here is derived from an EMBL/GenBank/DDBJ whole genome shotgun (WGS) entry which is preliminary data.</text>
</comment>
<evidence type="ECO:0000313" key="9">
    <source>
        <dbReference type="Proteomes" id="UP000594638"/>
    </source>
</evidence>
<comment type="subcellular location">
    <subcellularLocation>
        <location evidence="1">Mitochondrion</location>
    </subcellularLocation>
</comment>
<keyword evidence="8" id="KW-0808">Transferase</keyword>
<dbReference type="GO" id="GO:0006412">
    <property type="term" value="P:translation"/>
    <property type="evidence" value="ECO:0007669"/>
    <property type="project" value="InterPro"/>
</dbReference>
<dbReference type="GO" id="GO:0046872">
    <property type="term" value="F:metal ion binding"/>
    <property type="evidence" value="ECO:0007669"/>
    <property type="project" value="UniProtKB-KW"/>
</dbReference>
<keyword evidence="2" id="KW-0479">Metal-binding</keyword>
<evidence type="ECO:0000256" key="2">
    <source>
        <dbReference type="ARBA" id="ARBA00022723"/>
    </source>
</evidence>
<dbReference type="GO" id="GO:0051536">
    <property type="term" value="F:iron-sulfur cluster binding"/>
    <property type="evidence" value="ECO:0007669"/>
    <property type="project" value="UniProtKB-KW"/>
</dbReference>
<dbReference type="GO" id="GO:0005739">
    <property type="term" value="C:mitochondrion"/>
    <property type="evidence" value="ECO:0007669"/>
    <property type="project" value="UniProtKB-SubCell"/>
</dbReference>
<dbReference type="Proteomes" id="UP000594638">
    <property type="component" value="Unassembled WGS sequence"/>
</dbReference>
<accession>A0A8S0UZC9</accession>
<dbReference type="AlphaFoldDB" id="A0A8S0UZC9"/>